<name>A0A1M5TEN6_9FLAO</name>
<keyword evidence="2" id="KW-0472">Membrane</keyword>
<dbReference type="STRING" id="1089305.SAMN05444148_2143"/>
<keyword evidence="4" id="KW-1185">Reference proteome</keyword>
<evidence type="ECO:0000256" key="1">
    <source>
        <dbReference type="SAM" id="MobiDB-lite"/>
    </source>
</evidence>
<dbReference type="EMBL" id="FQWS01000002">
    <property type="protein sequence ID" value="SHH49182.1"/>
    <property type="molecule type" value="Genomic_DNA"/>
</dbReference>
<evidence type="ECO:0000313" key="3">
    <source>
        <dbReference type="EMBL" id="SHH49182.1"/>
    </source>
</evidence>
<feature type="region of interest" description="Disordered" evidence="1">
    <location>
        <begin position="55"/>
        <end position="85"/>
    </location>
</feature>
<accession>A0A1M5TEN6</accession>
<dbReference type="RefSeq" id="WP_073086270.1">
    <property type="nucleotide sequence ID" value="NZ_FQWS01000002.1"/>
</dbReference>
<feature type="compositionally biased region" description="Basic and acidic residues" evidence="1">
    <location>
        <begin position="55"/>
        <end position="70"/>
    </location>
</feature>
<gene>
    <name evidence="3" type="ORF">SAMN05444148_2143</name>
</gene>
<dbReference type="OrthoDB" id="1449787at2"/>
<reference evidence="4" key="1">
    <citation type="submission" date="2016-11" db="EMBL/GenBank/DDBJ databases">
        <authorList>
            <person name="Varghese N."/>
            <person name="Submissions S."/>
        </authorList>
    </citation>
    <scope>NUCLEOTIDE SEQUENCE [LARGE SCALE GENOMIC DNA]</scope>
    <source>
        <strain evidence="4">DSM 25330</strain>
    </source>
</reference>
<dbReference type="AlphaFoldDB" id="A0A1M5TEN6"/>
<sequence length="85" mass="9482">MNLSKLINIICIILGGVIAIYAQAEAQQNTYILIGGIVLLMFGIYRISRNVPSKFDKAEEESFVKTERDTSTSLSDQISKDKKVE</sequence>
<evidence type="ECO:0000313" key="4">
    <source>
        <dbReference type="Proteomes" id="UP000184522"/>
    </source>
</evidence>
<proteinExistence type="predicted"/>
<keyword evidence="2" id="KW-1133">Transmembrane helix</keyword>
<feature type="transmembrane region" description="Helical" evidence="2">
    <location>
        <begin position="30"/>
        <end position="47"/>
    </location>
</feature>
<evidence type="ECO:0000256" key="2">
    <source>
        <dbReference type="SAM" id="Phobius"/>
    </source>
</evidence>
<feature type="transmembrane region" description="Helical" evidence="2">
    <location>
        <begin position="7"/>
        <end position="24"/>
    </location>
</feature>
<keyword evidence="2" id="KW-0812">Transmembrane</keyword>
<dbReference type="Proteomes" id="UP000184522">
    <property type="component" value="Unassembled WGS sequence"/>
</dbReference>
<protein>
    <submittedName>
        <fullName evidence="3">Uncharacterized protein</fullName>
    </submittedName>
</protein>
<organism evidence="3 4">
    <name type="scientific">Winogradskyella jejuensis</name>
    <dbReference type="NCBI Taxonomy" id="1089305"/>
    <lineage>
        <taxon>Bacteria</taxon>
        <taxon>Pseudomonadati</taxon>
        <taxon>Bacteroidota</taxon>
        <taxon>Flavobacteriia</taxon>
        <taxon>Flavobacteriales</taxon>
        <taxon>Flavobacteriaceae</taxon>
        <taxon>Winogradskyella</taxon>
    </lineage>
</organism>